<evidence type="ECO:0000313" key="4">
    <source>
        <dbReference type="EMBL" id="OQP62674.1"/>
    </source>
</evidence>
<evidence type="ECO:0000259" key="3">
    <source>
        <dbReference type="Pfam" id="PF18935"/>
    </source>
</evidence>
<accession>A0A1V9FWH2</accession>
<gene>
    <name evidence="4" type="ORF">A3860_27060</name>
</gene>
<proteinExistence type="predicted"/>
<comment type="caution">
    <text evidence="4">The sequence shown here is derived from an EMBL/GenBank/DDBJ whole genome shotgun (WGS) entry which is preliminary data.</text>
</comment>
<evidence type="ECO:0000256" key="1">
    <source>
        <dbReference type="SAM" id="Phobius"/>
    </source>
</evidence>
<feature type="transmembrane region" description="Helical" evidence="1">
    <location>
        <begin position="78"/>
        <end position="96"/>
    </location>
</feature>
<dbReference type="Pfam" id="PF18935">
    <property type="entry name" value="DUF5683"/>
    <property type="match status" value="1"/>
</dbReference>
<evidence type="ECO:0000313" key="5">
    <source>
        <dbReference type="Proteomes" id="UP000192796"/>
    </source>
</evidence>
<dbReference type="STRING" id="1703345.A3860_27060"/>
<feature type="transmembrane region" description="Helical" evidence="1">
    <location>
        <begin position="194"/>
        <end position="210"/>
    </location>
</feature>
<evidence type="ECO:0000256" key="2">
    <source>
        <dbReference type="SAM" id="SignalP"/>
    </source>
</evidence>
<feature type="transmembrane region" description="Helical" evidence="1">
    <location>
        <begin position="156"/>
        <end position="174"/>
    </location>
</feature>
<dbReference type="Proteomes" id="UP000192796">
    <property type="component" value="Unassembled WGS sequence"/>
</dbReference>
<protein>
    <recommendedName>
        <fullName evidence="3">DUF5683 domain-containing protein</fullName>
    </recommendedName>
</protein>
<keyword evidence="1" id="KW-0812">Transmembrane</keyword>
<dbReference type="RefSeq" id="WP_081148541.1">
    <property type="nucleotide sequence ID" value="NZ_LVYD01000049.1"/>
</dbReference>
<dbReference type="OrthoDB" id="9813910at2"/>
<name>A0A1V9FWH2_9BACT</name>
<dbReference type="EMBL" id="LVYD01000049">
    <property type="protein sequence ID" value="OQP62674.1"/>
    <property type="molecule type" value="Genomic_DNA"/>
</dbReference>
<sequence length="218" mass="24397">MKQFFVVIALTLTIPVLSMAQQKDSLIVKDTTGKIVASHKVKKGLWRDSAGNRVYSPRTAAIYSAILPGLGQIYNKKYWKVPIVYAAVGIPIYTFFDNKRWYNRTKYALAVVSSPNFPNNTDSIDAVNSKLQSLVKNGQASSILNYRNEFRKNMDYSILFTLLFWGLNVVDATVDAHLKGFNVNDNLTMQVKPAILSTSSVGVSVVFRFTDKSNTLAR</sequence>
<dbReference type="InterPro" id="IPR043738">
    <property type="entry name" value="DUF5683"/>
</dbReference>
<reference evidence="4 5" key="1">
    <citation type="submission" date="2016-03" db="EMBL/GenBank/DDBJ databases">
        <title>Niastella vici sp. nov., isolated from farmland soil.</title>
        <authorList>
            <person name="Chen L."/>
            <person name="Wang D."/>
            <person name="Yang S."/>
            <person name="Wang G."/>
        </authorList>
    </citation>
    <scope>NUCLEOTIDE SEQUENCE [LARGE SCALE GENOMIC DNA]</scope>
    <source>
        <strain evidence="4 5">DJ57</strain>
    </source>
</reference>
<feature type="chain" id="PRO_5012122098" description="DUF5683 domain-containing protein" evidence="2">
    <location>
        <begin position="21"/>
        <end position="218"/>
    </location>
</feature>
<keyword evidence="1" id="KW-1133">Transmembrane helix</keyword>
<dbReference type="AlphaFoldDB" id="A0A1V9FWH2"/>
<keyword evidence="1" id="KW-0472">Membrane</keyword>
<feature type="signal peptide" evidence="2">
    <location>
        <begin position="1"/>
        <end position="20"/>
    </location>
</feature>
<organism evidence="4 5">
    <name type="scientific">Niastella vici</name>
    <dbReference type="NCBI Taxonomy" id="1703345"/>
    <lineage>
        <taxon>Bacteria</taxon>
        <taxon>Pseudomonadati</taxon>
        <taxon>Bacteroidota</taxon>
        <taxon>Chitinophagia</taxon>
        <taxon>Chitinophagales</taxon>
        <taxon>Chitinophagaceae</taxon>
        <taxon>Niastella</taxon>
    </lineage>
</organism>
<keyword evidence="5" id="KW-1185">Reference proteome</keyword>
<keyword evidence="2" id="KW-0732">Signal</keyword>
<feature type="domain" description="DUF5683" evidence="3">
    <location>
        <begin position="55"/>
        <end position="209"/>
    </location>
</feature>